<comment type="subunit">
    <text evidence="2">Homodimer.</text>
</comment>
<feature type="compositionally biased region" description="Polar residues" evidence="20">
    <location>
        <begin position="7"/>
        <end position="16"/>
    </location>
</feature>
<reference evidence="23" key="1">
    <citation type="submission" date="2021-01" db="EMBL/GenBank/DDBJ databases">
        <authorList>
            <person name="Zahm M."/>
            <person name="Roques C."/>
            <person name="Cabau C."/>
            <person name="Klopp C."/>
            <person name="Donnadieu C."/>
            <person name="Jouanno E."/>
            <person name="Lampietro C."/>
            <person name="Louis A."/>
            <person name="Herpin A."/>
            <person name="Echchiki A."/>
            <person name="Berthelot C."/>
            <person name="Parey E."/>
            <person name="Roest-Crollius H."/>
            <person name="Braasch I."/>
            <person name="Postlethwait J."/>
            <person name="Bobe J."/>
            <person name="Montfort J."/>
            <person name="Bouchez O."/>
            <person name="Begum T."/>
            <person name="Mejri S."/>
            <person name="Adams A."/>
            <person name="Chen W.-J."/>
            <person name="Guiguen Y."/>
        </authorList>
    </citation>
    <scope>NUCLEOTIDE SEQUENCE</scope>
    <source>
        <tissue evidence="23">Blood</tissue>
    </source>
</reference>
<evidence type="ECO:0000259" key="22">
    <source>
        <dbReference type="PROSITE" id="PS50939"/>
    </source>
</evidence>
<evidence type="ECO:0000256" key="2">
    <source>
        <dbReference type="ARBA" id="ARBA00011738"/>
    </source>
</evidence>
<dbReference type="PANTHER" id="PTHR10106">
    <property type="entry name" value="CYTOCHROME B561-RELATED"/>
    <property type="match status" value="1"/>
</dbReference>
<keyword evidence="12" id="KW-0968">Cytoplasmic vesicle</keyword>
<dbReference type="PANTHER" id="PTHR10106:SF14">
    <property type="entry name" value="TRANSMEMBRANE ASCORBATE-DEPENDENT REDUCTASE CYB561"/>
    <property type="match status" value="1"/>
</dbReference>
<accession>A0A8T3CJL2</accession>
<evidence type="ECO:0000256" key="20">
    <source>
        <dbReference type="SAM" id="MobiDB-lite"/>
    </source>
</evidence>
<gene>
    <name evidence="23" type="ORF">AGOR_G00223450</name>
</gene>
<dbReference type="GO" id="GO:0046872">
    <property type="term" value="F:metal ion binding"/>
    <property type="evidence" value="ECO:0007669"/>
    <property type="project" value="UniProtKB-KW"/>
</dbReference>
<keyword evidence="11 21" id="KW-0472">Membrane</keyword>
<evidence type="ECO:0000256" key="7">
    <source>
        <dbReference type="ARBA" id="ARBA00022967"/>
    </source>
</evidence>
<dbReference type="GO" id="GO:0042584">
    <property type="term" value="C:chromaffin granule membrane"/>
    <property type="evidence" value="ECO:0007669"/>
    <property type="project" value="UniProtKB-SubCell"/>
</dbReference>
<dbReference type="AlphaFoldDB" id="A0A8T3CJL2"/>
<evidence type="ECO:0000256" key="18">
    <source>
        <dbReference type="ARBA" id="ARBA00047447"/>
    </source>
</evidence>
<comment type="function">
    <text evidence="17">Transmembrane reductase that uses ascorbate as an electron donor in the cytoplasm and transfers electrons across membranes to reduce monodehydro-L-ascorbate radical in the lumen of secretory vesicles. It is therefore involved the regeneration and homeostasis within secretory vesicles of ascorbate which in turn provides reducing equivalents needed to support the activity of intravesicular enzymes.</text>
</comment>
<evidence type="ECO:0000313" key="24">
    <source>
        <dbReference type="Proteomes" id="UP000829720"/>
    </source>
</evidence>
<sequence length="319" mass="35241">MCPTERLQATVSAAQSNRKEGKQLCGPQHFHGNWPQARSGYTSILPAQHFLSTENSPLTEHQQLHPMAEHVPAPRFPDRLGLLVGGSQALGLACVIVTGVWIGHFRGGFSWDGSLLEFNVHPLCMVLGLVFLYGDAILVFRVFRHDSKRAVKILHAVLHCTALVISIVGFVAVFHFHAKASIADMYSLHSWCGMVTFLLYLVQWLMGLGFFLFPCIMAQMRSWYLPLHVFFGLALLAMAIGSCLLGITEKLLFAIKPTYSKFAPEGILANSLGLLLVCFGVLVGYIVTQKEFKRPPNSEEEALSVHFKMLTGMEGVSSP</sequence>
<keyword evidence="3" id="KW-0813">Transport</keyword>
<keyword evidence="24" id="KW-1185">Reference proteome</keyword>
<keyword evidence="4" id="KW-0349">Heme</keyword>
<dbReference type="InterPro" id="IPR006593">
    <property type="entry name" value="Cyt_b561/ferric_Rdtase_TM"/>
</dbReference>
<evidence type="ECO:0000256" key="5">
    <source>
        <dbReference type="ARBA" id="ARBA00022692"/>
    </source>
</evidence>
<dbReference type="InterPro" id="IPR043205">
    <property type="entry name" value="CYB561/CYBRD1-like"/>
</dbReference>
<comment type="subcellular location">
    <subcellularLocation>
        <location evidence="13">Cytoplasmic vesicle</location>
        <location evidence="13">Secretory vesicle</location>
        <location evidence="13">Chromaffin granule membrane</location>
        <topology evidence="13">Multi-pass membrane protein</topology>
    </subcellularLocation>
</comment>
<evidence type="ECO:0000256" key="10">
    <source>
        <dbReference type="ARBA" id="ARBA00023004"/>
    </source>
</evidence>
<keyword evidence="7" id="KW-1278">Translocase</keyword>
<evidence type="ECO:0000256" key="8">
    <source>
        <dbReference type="ARBA" id="ARBA00022982"/>
    </source>
</evidence>
<comment type="catalytic activity">
    <reaction evidence="19">
        <text>Fe(3+)(out) + L-ascorbate(in) = monodehydro-L-ascorbate radical(in) + Fe(2+)(out) + H(+)</text>
        <dbReference type="Rhea" id="RHEA:30403"/>
        <dbReference type="ChEBI" id="CHEBI:15378"/>
        <dbReference type="ChEBI" id="CHEBI:29033"/>
        <dbReference type="ChEBI" id="CHEBI:29034"/>
        <dbReference type="ChEBI" id="CHEBI:38290"/>
        <dbReference type="ChEBI" id="CHEBI:59513"/>
        <dbReference type="EC" id="7.2.1.3"/>
    </reaction>
    <physiologicalReaction direction="left-to-right" evidence="19">
        <dbReference type="Rhea" id="RHEA:30404"/>
    </physiologicalReaction>
</comment>
<evidence type="ECO:0000256" key="21">
    <source>
        <dbReference type="SAM" id="Phobius"/>
    </source>
</evidence>
<evidence type="ECO:0000256" key="4">
    <source>
        <dbReference type="ARBA" id="ARBA00022617"/>
    </source>
</evidence>
<evidence type="ECO:0000256" key="19">
    <source>
        <dbReference type="ARBA" id="ARBA00048457"/>
    </source>
</evidence>
<feature type="transmembrane region" description="Helical" evidence="21">
    <location>
        <begin position="188"/>
        <end position="213"/>
    </location>
</feature>
<dbReference type="FunFam" id="1.20.120.1770:FF:000001">
    <property type="entry name" value="Cytochrome b reductase 1"/>
    <property type="match status" value="1"/>
</dbReference>
<evidence type="ECO:0000256" key="17">
    <source>
        <dbReference type="ARBA" id="ARBA00045973"/>
    </source>
</evidence>
<evidence type="ECO:0000256" key="13">
    <source>
        <dbReference type="ARBA" id="ARBA00024185"/>
    </source>
</evidence>
<evidence type="ECO:0000256" key="1">
    <source>
        <dbReference type="ARBA" id="ARBA00001970"/>
    </source>
</evidence>
<keyword evidence="5 21" id="KW-0812">Transmembrane</keyword>
<comment type="caution">
    <text evidence="23">The sequence shown here is derived from an EMBL/GenBank/DDBJ whole genome shotgun (WGS) entry which is preliminary data.</text>
</comment>
<evidence type="ECO:0000256" key="14">
    <source>
        <dbReference type="ARBA" id="ARBA00024231"/>
    </source>
</evidence>
<dbReference type="GO" id="GO:0140571">
    <property type="term" value="F:transmembrane ascorbate ferrireductase activity"/>
    <property type="evidence" value="ECO:0007669"/>
    <property type="project" value="UniProtKB-EC"/>
</dbReference>
<dbReference type="OrthoDB" id="907479at2759"/>
<keyword evidence="8" id="KW-0249">Electron transport</keyword>
<feature type="region of interest" description="Disordered" evidence="20">
    <location>
        <begin position="1"/>
        <end position="22"/>
    </location>
</feature>
<keyword evidence="10" id="KW-0408">Iron</keyword>
<feature type="transmembrane region" description="Helical" evidence="21">
    <location>
        <begin position="123"/>
        <end position="143"/>
    </location>
</feature>
<comment type="catalytic activity">
    <reaction evidence="18">
        <text>monodehydro-L-ascorbate radical(out) + L-ascorbate(in) = monodehydro-L-ascorbate radical(in) + L-ascorbate(out)</text>
        <dbReference type="Rhea" id="RHEA:66524"/>
        <dbReference type="ChEBI" id="CHEBI:38290"/>
        <dbReference type="ChEBI" id="CHEBI:59513"/>
    </reaction>
    <physiologicalReaction direction="left-to-right" evidence="18">
        <dbReference type="Rhea" id="RHEA:66525"/>
    </physiologicalReaction>
</comment>
<feature type="transmembrane region" description="Helical" evidence="21">
    <location>
        <begin position="267"/>
        <end position="287"/>
    </location>
</feature>
<feature type="transmembrane region" description="Helical" evidence="21">
    <location>
        <begin position="80"/>
        <end position="103"/>
    </location>
</feature>
<dbReference type="GO" id="GO:0005765">
    <property type="term" value="C:lysosomal membrane"/>
    <property type="evidence" value="ECO:0007669"/>
    <property type="project" value="TreeGrafter"/>
</dbReference>
<evidence type="ECO:0000256" key="11">
    <source>
        <dbReference type="ARBA" id="ARBA00023136"/>
    </source>
</evidence>
<comment type="cofactor">
    <cofactor evidence="1">
        <name>heme b</name>
        <dbReference type="ChEBI" id="CHEBI:60344"/>
    </cofactor>
</comment>
<keyword evidence="9 21" id="KW-1133">Transmembrane helix</keyword>
<evidence type="ECO:0000256" key="9">
    <source>
        <dbReference type="ARBA" id="ARBA00022989"/>
    </source>
</evidence>
<dbReference type="Pfam" id="PF03188">
    <property type="entry name" value="Cytochrom_B561"/>
    <property type="match status" value="1"/>
</dbReference>
<dbReference type="Gene3D" id="1.20.120.1770">
    <property type="match status" value="1"/>
</dbReference>
<proteinExistence type="predicted"/>
<evidence type="ECO:0000313" key="23">
    <source>
        <dbReference type="EMBL" id="KAI1884147.1"/>
    </source>
</evidence>
<dbReference type="PROSITE" id="PS50939">
    <property type="entry name" value="CYTOCHROME_B561"/>
    <property type="match status" value="1"/>
</dbReference>
<evidence type="ECO:0000256" key="3">
    <source>
        <dbReference type="ARBA" id="ARBA00022448"/>
    </source>
</evidence>
<dbReference type="SMART" id="SM00665">
    <property type="entry name" value="B561"/>
    <property type="match status" value="1"/>
</dbReference>
<evidence type="ECO:0000256" key="16">
    <source>
        <dbReference type="ARBA" id="ARBA00032709"/>
    </source>
</evidence>
<feature type="transmembrane region" description="Helical" evidence="21">
    <location>
        <begin position="155"/>
        <end position="176"/>
    </location>
</feature>
<dbReference type="Proteomes" id="UP000829720">
    <property type="component" value="Unassembled WGS sequence"/>
</dbReference>
<protein>
    <recommendedName>
        <fullName evidence="14">Transmembrane ascorbate-dependent reductase CYB561</fullName>
    </recommendedName>
    <alternativeName>
        <fullName evidence="15">Cytochrome b-561</fullName>
    </alternativeName>
    <alternativeName>
        <fullName evidence="16">Cytochrome b561</fullName>
    </alternativeName>
</protein>
<dbReference type="EMBL" id="JAERUA010000022">
    <property type="protein sequence ID" value="KAI1884147.1"/>
    <property type="molecule type" value="Genomic_DNA"/>
</dbReference>
<evidence type="ECO:0000256" key="12">
    <source>
        <dbReference type="ARBA" id="ARBA00023329"/>
    </source>
</evidence>
<keyword evidence="6" id="KW-0479">Metal-binding</keyword>
<feature type="transmembrane region" description="Helical" evidence="21">
    <location>
        <begin position="225"/>
        <end position="247"/>
    </location>
</feature>
<feature type="domain" description="Cytochrome b561" evidence="22">
    <location>
        <begin position="86"/>
        <end position="288"/>
    </location>
</feature>
<evidence type="ECO:0000256" key="15">
    <source>
        <dbReference type="ARBA" id="ARBA00030896"/>
    </source>
</evidence>
<evidence type="ECO:0000256" key="6">
    <source>
        <dbReference type="ARBA" id="ARBA00022723"/>
    </source>
</evidence>
<name>A0A8T3CJL2_9TELE</name>
<organism evidence="23 24">
    <name type="scientific">Albula goreensis</name>
    <dbReference type="NCBI Taxonomy" id="1534307"/>
    <lineage>
        <taxon>Eukaryota</taxon>
        <taxon>Metazoa</taxon>
        <taxon>Chordata</taxon>
        <taxon>Craniata</taxon>
        <taxon>Vertebrata</taxon>
        <taxon>Euteleostomi</taxon>
        <taxon>Actinopterygii</taxon>
        <taxon>Neopterygii</taxon>
        <taxon>Teleostei</taxon>
        <taxon>Albuliformes</taxon>
        <taxon>Albulidae</taxon>
        <taxon>Albula</taxon>
    </lineage>
</organism>